<organism evidence="2 3">
    <name type="scientific">Adiantum capillus-veneris</name>
    <name type="common">Maidenhair fern</name>
    <dbReference type="NCBI Taxonomy" id="13818"/>
    <lineage>
        <taxon>Eukaryota</taxon>
        <taxon>Viridiplantae</taxon>
        <taxon>Streptophyta</taxon>
        <taxon>Embryophyta</taxon>
        <taxon>Tracheophyta</taxon>
        <taxon>Polypodiopsida</taxon>
        <taxon>Polypodiidae</taxon>
        <taxon>Polypodiales</taxon>
        <taxon>Pteridineae</taxon>
        <taxon>Pteridaceae</taxon>
        <taxon>Vittarioideae</taxon>
        <taxon>Adiantum</taxon>
    </lineage>
</organism>
<evidence type="ECO:0000313" key="3">
    <source>
        <dbReference type="Proteomes" id="UP000886520"/>
    </source>
</evidence>
<dbReference type="Proteomes" id="UP000886520">
    <property type="component" value="Chromosome 10"/>
</dbReference>
<keyword evidence="3" id="KW-1185">Reference proteome</keyword>
<dbReference type="EMBL" id="JABFUD020000010">
    <property type="protein sequence ID" value="KAI5074221.1"/>
    <property type="molecule type" value="Genomic_DNA"/>
</dbReference>
<proteinExistence type="predicted"/>
<dbReference type="AlphaFoldDB" id="A0A9D4UUL5"/>
<sequence length="444" mass="50469">MQATAPAVDYNYARNSPNSAFSRMAVCDEASWSRPASPSLSRTSSPFFRGTRFSRTQDDSGRNFPMDWEPVAVGPRTSKSRRWSPPQRNSSPADFSTNWRGGSNMGSKSASPSHLSLSRPPRLSATNYEKRMSASLATQQGLSRRNSIVDEVGRGGNEPAVRERIEAELARQWAYTLGAELAHHVVGVFADPRSPSYNKRWNSETATRVFGANPWAYLTQHKFFVPPFVCPEVVKSMPLGMQDIHSAVRVVSKIVTKRNELQHVPFPEDLYLRIRKFKKDKLMRHLIANDRDLYDFLSCEKLLADWFIGTPRIYRLMGQLLYNMRGNLAVHYNTGWKDALGTKQVADFLTGVLSVIDHCNNKEWYKHEWPTTIQDLAEALDQMELTDTSFGPKLEKDWRRLDTIASCYQNCVDSRLLTPAVKKFCSLPCALLENIYNLGLREMC</sequence>
<evidence type="ECO:0000256" key="1">
    <source>
        <dbReference type="SAM" id="MobiDB-lite"/>
    </source>
</evidence>
<comment type="caution">
    <text evidence="2">The sequence shown here is derived from an EMBL/GenBank/DDBJ whole genome shotgun (WGS) entry which is preliminary data.</text>
</comment>
<feature type="compositionally biased region" description="Polar residues" evidence="1">
    <location>
        <begin position="86"/>
        <end position="101"/>
    </location>
</feature>
<reference evidence="2" key="1">
    <citation type="submission" date="2021-01" db="EMBL/GenBank/DDBJ databases">
        <title>Adiantum capillus-veneris genome.</title>
        <authorList>
            <person name="Fang Y."/>
            <person name="Liao Q."/>
        </authorList>
    </citation>
    <scope>NUCLEOTIDE SEQUENCE</scope>
    <source>
        <strain evidence="2">H3</strain>
        <tissue evidence="2">Leaf</tissue>
    </source>
</reference>
<feature type="compositionally biased region" description="Low complexity" evidence="1">
    <location>
        <begin position="107"/>
        <end position="121"/>
    </location>
</feature>
<gene>
    <name evidence="2" type="ORF">GOP47_0010182</name>
</gene>
<name>A0A9D4UUL5_ADICA</name>
<feature type="region of interest" description="Disordered" evidence="1">
    <location>
        <begin position="53"/>
        <end position="121"/>
    </location>
</feature>
<dbReference type="OrthoDB" id="10363676at2759"/>
<accession>A0A9D4UUL5</accession>
<evidence type="ECO:0000313" key="2">
    <source>
        <dbReference type="EMBL" id="KAI5074221.1"/>
    </source>
</evidence>
<protein>
    <submittedName>
        <fullName evidence="2">Uncharacterized protein</fullName>
    </submittedName>
</protein>